<comment type="caution">
    <text evidence="2">The sequence shown here is derived from an EMBL/GenBank/DDBJ whole genome shotgun (WGS) entry which is preliminary data.</text>
</comment>
<feature type="region of interest" description="Disordered" evidence="1">
    <location>
        <begin position="1"/>
        <end position="263"/>
    </location>
</feature>
<evidence type="ECO:0000256" key="1">
    <source>
        <dbReference type="SAM" id="MobiDB-lite"/>
    </source>
</evidence>
<sequence>ARGQQAGAAPSWPEPRHTRAASDPRSLQAAARGSRCPDQDRLHGSCQGTPHVGRPSRCGGGEGKAPCCPEGGSVSAGEAHRGSEDPARREPPAGAAGARAERLAVHVPVRLPSQGAGGEPALLRRARRAPPRAGRGRGDQGRHGSAGCHCPSPGARRRPGAGQSGAGQVRGARGAGDQAGGLRGAGGHRRLAEVPVRPGRRLLDAGGHHGPDPGQPGPHDGPTRPALWRRGRWRRWQGREGQGDGGGSHVSSCGQGCQEEGGVAACRRQRAREGRPRVRSRTFCCDCGVWRRGALRAALQVPAPPSRRDSRRGVRRLGRDAGRRRGRRHRPAHPVFS</sequence>
<proteinExistence type="predicted"/>
<feature type="compositionally biased region" description="Basic residues" evidence="1">
    <location>
        <begin position="227"/>
        <end position="236"/>
    </location>
</feature>
<name>A0ABN9U5W5_9DINO</name>
<gene>
    <name evidence="2" type="ORF">PCOR1329_LOCUS45496</name>
</gene>
<protein>
    <submittedName>
        <fullName evidence="2">Uncharacterized protein</fullName>
    </submittedName>
</protein>
<feature type="compositionally biased region" description="Gly residues" evidence="1">
    <location>
        <begin position="173"/>
        <end position="185"/>
    </location>
</feature>
<feature type="compositionally biased region" description="Basic and acidic residues" evidence="1">
    <location>
        <begin position="306"/>
        <end position="323"/>
    </location>
</feature>
<organism evidence="2 3">
    <name type="scientific">Prorocentrum cordatum</name>
    <dbReference type="NCBI Taxonomy" id="2364126"/>
    <lineage>
        <taxon>Eukaryota</taxon>
        <taxon>Sar</taxon>
        <taxon>Alveolata</taxon>
        <taxon>Dinophyceae</taxon>
        <taxon>Prorocentrales</taxon>
        <taxon>Prorocentraceae</taxon>
        <taxon>Prorocentrum</taxon>
    </lineage>
</organism>
<keyword evidence="3" id="KW-1185">Reference proteome</keyword>
<feature type="non-terminal residue" evidence="2">
    <location>
        <position position="337"/>
    </location>
</feature>
<accession>A0ABN9U5W5</accession>
<feature type="compositionally biased region" description="Basic and acidic residues" evidence="1">
    <location>
        <begin position="201"/>
        <end position="211"/>
    </location>
</feature>
<feature type="compositionally biased region" description="Basic and acidic residues" evidence="1">
    <location>
        <begin position="78"/>
        <end position="91"/>
    </location>
</feature>
<evidence type="ECO:0000313" key="2">
    <source>
        <dbReference type="EMBL" id="CAK0854361.1"/>
    </source>
</evidence>
<feature type="compositionally biased region" description="Basic residues" evidence="1">
    <location>
        <begin position="324"/>
        <end position="337"/>
    </location>
</feature>
<reference evidence="2" key="1">
    <citation type="submission" date="2023-10" db="EMBL/GenBank/DDBJ databases">
        <authorList>
            <person name="Chen Y."/>
            <person name="Shah S."/>
            <person name="Dougan E. K."/>
            <person name="Thang M."/>
            <person name="Chan C."/>
        </authorList>
    </citation>
    <scope>NUCLEOTIDE SEQUENCE [LARGE SCALE GENOMIC DNA]</scope>
</reference>
<feature type="region of interest" description="Disordered" evidence="1">
    <location>
        <begin position="301"/>
        <end position="337"/>
    </location>
</feature>
<evidence type="ECO:0000313" key="3">
    <source>
        <dbReference type="Proteomes" id="UP001189429"/>
    </source>
</evidence>
<dbReference type="EMBL" id="CAUYUJ010015471">
    <property type="protein sequence ID" value="CAK0854361.1"/>
    <property type="molecule type" value="Genomic_DNA"/>
</dbReference>
<dbReference type="Proteomes" id="UP001189429">
    <property type="component" value="Unassembled WGS sequence"/>
</dbReference>
<feature type="non-terminal residue" evidence="2">
    <location>
        <position position="1"/>
    </location>
</feature>